<comment type="caution">
    <text evidence="5">The sequence shown here is derived from an EMBL/GenBank/DDBJ whole genome shotgun (WGS) entry which is preliminary data.</text>
</comment>
<dbReference type="PROSITE" id="PS50048">
    <property type="entry name" value="ZN2_CY6_FUNGAL_2"/>
    <property type="match status" value="1"/>
</dbReference>
<evidence type="ECO:0000256" key="3">
    <source>
        <dbReference type="SAM" id="MobiDB-lite"/>
    </source>
</evidence>
<dbReference type="EMBL" id="QVQW01000085">
    <property type="protein sequence ID" value="RKU40984.1"/>
    <property type="molecule type" value="Genomic_DNA"/>
</dbReference>
<dbReference type="Pfam" id="PF04082">
    <property type="entry name" value="Fungal_trans"/>
    <property type="match status" value="1"/>
</dbReference>
<proteinExistence type="predicted"/>
<dbReference type="InterPro" id="IPR053181">
    <property type="entry name" value="EcdB-like_regulator"/>
</dbReference>
<accession>A0A420XZ80</accession>
<gene>
    <name evidence="5" type="ORF">DL546_001599</name>
</gene>
<evidence type="ECO:0000313" key="6">
    <source>
        <dbReference type="Proteomes" id="UP000275385"/>
    </source>
</evidence>
<feature type="domain" description="Zn(2)-C6 fungal-type" evidence="4">
    <location>
        <begin position="88"/>
        <end position="118"/>
    </location>
</feature>
<name>A0A420XZ80_9PEZI</name>
<dbReference type="PANTHER" id="PTHR47785">
    <property type="entry name" value="ZN(II)2CYS6 TRANSCRIPTION FACTOR (EUROFUNG)-RELATED-RELATED"/>
    <property type="match status" value="1"/>
</dbReference>
<reference evidence="5 6" key="1">
    <citation type="submission" date="2018-08" db="EMBL/GenBank/DDBJ databases">
        <title>Draft genome of the lignicolous fungus Coniochaeta pulveracea.</title>
        <authorList>
            <person name="Borstlap C.J."/>
            <person name="De Witt R.N."/>
            <person name="Botha A."/>
            <person name="Volschenk H."/>
        </authorList>
    </citation>
    <scope>NUCLEOTIDE SEQUENCE [LARGE SCALE GENOMIC DNA]</scope>
    <source>
        <strain evidence="5 6">CAB683</strain>
    </source>
</reference>
<feature type="compositionally biased region" description="Polar residues" evidence="3">
    <location>
        <begin position="151"/>
        <end position="175"/>
    </location>
</feature>
<dbReference type="GO" id="GO:0008270">
    <property type="term" value="F:zinc ion binding"/>
    <property type="evidence" value="ECO:0007669"/>
    <property type="project" value="InterPro"/>
</dbReference>
<dbReference type="GO" id="GO:0000981">
    <property type="term" value="F:DNA-binding transcription factor activity, RNA polymerase II-specific"/>
    <property type="evidence" value="ECO:0007669"/>
    <property type="project" value="InterPro"/>
</dbReference>
<feature type="region of interest" description="Disordered" evidence="3">
    <location>
        <begin position="60"/>
        <end position="82"/>
    </location>
</feature>
<evidence type="ECO:0000313" key="5">
    <source>
        <dbReference type="EMBL" id="RKU40984.1"/>
    </source>
</evidence>
<evidence type="ECO:0000259" key="4">
    <source>
        <dbReference type="PROSITE" id="PS50048"/>
    </source>
</evidence>
<dbReference type="OrthoDB" id="4685598at2759"/>
<evidence type="ECO:0000256" key="2">
    <source>
        <dbReference type="ARBA" id="ARBA00023242"/>
    </source>
</evidence>
<protein>
    <recommendedName>
        <fullName evidence="4">Zn(2)-C6 fungal-type domain-containing protein</fullName>
    </recommendedName>
</protein>
<dbReference type="AlphaFoldDB" id="A0A420XZ80"/>
<dbReference type="PROSITE" id="PS00463">
    <property type="entry name" value="ZN2_CY6_FUNGAL_1"/>
    <property type="match status" value="1"/>
</dbReference>
<keyword evidence="2" id="KW-0539">Nucleus</keyword>
<organism evidence="5 6">
    <name type="scientific">Coniochaeta pulveracea</name>
    <dbReference type="NCBI Taxonomy" id="177199"/>
    <lineage>
        <taxon>Eukaryota</taxon>
        <taxon>Fungi</taxon>
        <taxon>Dikarya</taxon>
        <taxon>Ascomycota</taxon>
        <taxon>Pezizomycotina</taxon>
        <taxon>Sordariomycetes</taxon>
        <taxon>Sordariomycetidae</taxon>
        <taxon>Coniochaetales</taxon>
        <taxon>Coniochaetaceae</taxon>
        <taxon>Coniochaeta</taxon>
    </lineage>
</organism>
<dbReference type="Pfam" id="PF00172">
    <property type="entry name" value="Zn_clus"/>
    <property type="match status" value="1"/>
</dbReference>
<dbReference type="Gene3D" id="4.10.240.10">
    <property type="entry name" value="Zn(2)-C6 fungal-type DNA-binding domain"/>
    <property type="match status" value="1"/>
</dbReference>
<keyword evidence="6" id="KW-1185">Reference proteome</keyword>
<dbReference type="CDD" id="cd00067">
    <property type="entry name" value="GAL4"/>
    <property type="match status" value="1"/>
</dbReference>
<dbReference type="InterPro" id="IPR036864">
    <property type="entry name" value="Zn2-C6_fun-type_DNA-bd_sf"/>
</dbReference>
<evidence type="ECO:0000256" key="1">
    <source>
        <dbReference type="ARBA" id="ARBA00022723"/>
    </source>
</evidence>
<dbReference type="PANTHER" id="PTHR47785:SF3">
    <property type="entry name" value="ZN(2)-C6 FUNGAL-TYPE DOMAIN-CONTAINING PROTEIN"/>
    <property type="match status" value="1"/>
</dbReference>
<keyword evidence="1" id="KW-0479">Metal-binding</keyword>
<sequence>MGQSPERHEISFADVAVFPPTTPAHLSASSLPQIHKRKPGAILGCRTAAMQEQDLGFDMRGETSPLTSEAASPNLPRRRKTRVRNTTACNACRARRTKCDSRRPECGYCHKRGLQCYYDPKQPNSAARVEDELAAIHRRLDFIASSLPTVHQPSTAVSDHGPSTNSNGDNHTNAVTGKERSPFQLLLTDCMMAVLGLGQGFARELVRLERSGRHGLGNTPRLHFLQQHNALAALDSFSAHVHIWYPLLRPGFSERYIRVISGPLVPGPESCLVLAVAAVGALAQQDHALGVSGSESTCEAYLEAAVAFLPVVFVSESIESVQSLFLLSLYHCCLSRPCQAYDYVVIASFKVRNLLRSGAQGSEELQEQAKRCYWVILLLESELRDQLDLLDSGIWDLDDSMALPDGRHTWHFDPDADSAPGPMTATPGSNISADSAVADKGQAYFLAEIAMRRMLHRCYTAIRRSSTGEIAYAAGVAHELELQLDEWYCYLPSMFQFRHLTTDIPHISSLSSPPPDPLNEFLRVQYYCCKISIYWPAAYQCIQDGMAMPEVLRHCERFFNAYVQAMPSLLLSVRNCIVNRWTLYATIFVTSMAVIQAAGTPCIREGCSVDWACVLKCLESTREVDIRIVEASPSLSLFHSTLIERLAEASSTLGKMN</sequence>
<dbReference type="GO" id="GO:0003677">
    <property type="term" value="F:DNA binding"/>
    <property type="evidence" value="ECO:0007669"/>
    <property type="project" value="InterPro"/>
</dbReference>
<feature type="region of interest" description="Disordered" evidence="3">
    <location>
        <begin position="151"/>
        <end position="176"/>
    </location>
</feature>
<dbReference type="CDD" id="cd12148">
    <property type="entry name" value="fungal_TF_MHR"/>
    <property type="match status" value="1"/>
</dbReference>
<dbReference type="GO" id="GO:0006351">
    <property type="term" value="P:DNA-templated transcription"/>
    <property type="evidence" value="ECO:0007669"/>
    <property type="project" value="InterPro"/>
</dbReference>
<dbReference type="SMART" id="SM00066">
    <property type="entry name" value="GAL4"/>
    <property type="match status" value="1"/>
</dbReference>
<dbReference type="Proteomes" id="UP000275385">
    <property type="component" value="Unassembled WGS sequence"/>
</dbReference>
<dbReference type="InterPro" id="IPR001138">
    <property type="entry name" value="Zn2Cys6_DnaBD"/>
</dbReference>
<dbReference type="SUPFAM" id="SSF57701">
    <property type="entry name" value="Zn2/Cys6 DNA-binding domain"/>
    <property type="match status" value="1"/>
</dbReference>
<dbReference type="InterPro" id="IPR007219">
    <property type="entry name" value="XnlR_reg_dom"/>
</dbReference>